<keyword evidence="1" id="KW-1133">Transmembrane helix</keyword>
<keyword evidence="3" id="KW-1185">Reference proteome</keyword>
<organism evidence="2 3">
    <name type="scientific">Corallincola platygyrae</name>
    <dbReference type="NCBI Taxonomy" id="1193278"/>
    <lineage>
        <taxon>Bacteria</taxon>
        <taxon>Pseudomonadati</taxon>
        <taxon>Pseudomonadota</taxon>
        <taxon>Gammaproteobacteria</taxon>
        <taxon>Alteromonadales</taxon>
        <taxon>Psychromonadaceae</taxon>
        <taxon>Corallincola</taxon>
    </lineage>
</organism>
<feature type="transmembrane region" description="Helical" evidence="1">
    <location>
        <begin position="157"/>
        <end position="177"/>
    </location>
</feature>
<accession>A0ABW4XGK8</accession>
<evidence type="ECO:0000313" key="3">
    <source>
        <dbReference type="Proteomes" id="UP001597380"/>
    </source>
</evidence>
<keyword evidence="1" id="KW-0812">Transmembrane</keyword>
<sequence>MLKRIISATLVVLLAAYPILVFLGLQHFEVSQICWVLVALFAFRLALSSRQVGRAIGVPMAIVGIVLAGASALLDSPQMLKFYPVVVNLCMFAVFAYSLYSPPSMIERLARLREPELPNEAIQYTRKVTWIWVAFFVLNGMVALWTATYASMATWTLYNGLIAYFMMGVLLVGEICYRRWVLRVN</sequence>
<proteinExistence type="predicted"/>
<protein>
    <recommendedName>
        <fullName evidence="4">DNA gyrase subunit B</fullName>
    </recommendedName>
</protein>
<gene>
    <name evidence="2" type="ORF">ACFSJ3_01465</name>
</gene>
<evidence type="ECO:0000256" key="1">
    <source>
        <dbReference type="SAM" id="Phobius"/>
    </source>
</evidence>
<evidence type="ECO:0008006" key="4">
    <source>
        <dbReference type="Google" id="ProtNLM"/>
    </source>
</evidence>
<comment type="caution">
    <text evidence="2">The sequence shown here is derived from an EMBL/GenBank/DDBJ whole genome shotgun (WGS) entry which is preliminary data.</text>
</comment>
<feature type="transmembrane region" description="Helical" evidence="1">
    <location>
        <begin position="54"/>
        <end position="74"/>
    </location>
</feature>
<feature type="transmembrane region" description="Helical" evidence="1">
    <location>
        <begin position="80"/>
        <end position="100"/>
    </location>
</feature>
<keyword evidence="1" id="KW-0472">Membrane</keyword>
<dbReference type="RefSeq" id="WP_345338806.1">
    <property type="nucleotide sequence ID" value="NZ_BAABLI010000007.1"/>
</dbReference>
<feature type="transmembrane region" description="Helical" evidence="1">
    <location>
        <begin position="130"/>
        <end position="151"/>
    </location>
</feature>
<dbReference type="Proteomes" id="UP001597380">
    <property type="component" value="Unassembled WGS sequence"/>
</dbReference>
<evidence type="ECO:0000313" key="2">
    <source>
        <dbReference type="EMBL" id="MFD2094640.1"/>
    </source>
</evidence>
<feature type="transmembrane region" description="Helical" evidence="1">
    <location>
        <begin position="5"/>
        <end position="24"/>
    </location>
</feature>
<feature type="transmembrane region" description="Helical" evidence="1">
    <location>
        <begin position="30"/>
        <end position="47"/>
    </location>
</feature>
<name>A0ABW4XGK8_9GAMM</name>
<dbReference type="EMBL" id="JBHUHT010000004">
    <property type="protein sequence ID" value="MFD2094640.1"/>
    <property type="molecule type" value="Genomic_DNA"/>
</dbReference>
<reference evidence="3" key="1">
    <citation type="journal article" date="2019" name="Int. J. Syst. Evol. Microbiol.">
        <title>The Global Catalogue of Microorganisms (GCM) 10K type strain sequencing project: providing services to taxonomists for standard genome sequencing and annotation.</title>
        <authorList>
            <consortium name="The Broad Institute Genomics Platform"/>
            <consortium name="The Broad Institute Genome Sequencing Center for Infectious Disease"/>
            <person name="Wu L."/>
            <person name="Ma J."/>
        </authorList>
    </citation>
    <scope>NUCLEOTIDE SEQUENCE [LARGE SCALE GENOMIC DNA]</scope>
    <source>
        <strain evidence="3">CGMCC 1.10992</strain>
    </source>
</reference>